<accession>A0A811VEM6</accession>
<dbReference type="EMBL" id="CAJHJT010000056">
    <property type="protein sequence ID" value="CAD7013707.1"/>
    <property type="molecule type" value="Genomic_DNA"/>
</dbReference>
<dbReference type="Proteomes" id="UP000606786">
    <property type="component" value="Unassembled WGS sequence"/>
</dbReference>
<comment type="caution">
    <text evidence="1">The sequence shown here is derived from an EMBL/GenBank/DDBJ whole genome shotgun (WGS) entry which is preliminary data.</text>
</comment>
<reference evidence="1" key="1">
    <citation type="submission" date="2020-11" db="EMBL/GenBank/DDBJ databases">
        <authorList>
            <person name="Whitehead M."/>
        </authorList>
    </citation>
    <scope>NUCLEOTIDE SEQUENCE</scope>
    <source>
        <strain evidence="1">EGII</strain>
    </source>
</reference>
<evidence type="ECO:0000313" key="1">
    <source>
        <dbReference type="EMBL" id="CAD7013707.1"/>
    </source>
</evidence>
<keyword evidence="2" id="KW-1185">Reference proteome</keyword>
<dbReference type="AlphaFoldDB" id="A0A811VEM6"/>
<name>A0A811VEM6_CERCA</name>
<evidence type="ECO:0000313" key="2">
    <source>
        <dbReference type="Proteomes" id="UP000606786"/>
    </source>
</evidence>
<sequence length="78" mass="8429">MDGAMVSGSAGDVGGMQNMTHQNVAKNNHCCCHHMVKTKNASTSQLIREFLMENGEEIFQSACFGHQLVKSEAKMAGL</sequence>
<proteinExistence type="predicted"/>
<gene>
    <name evidence="1" type="ORF">CCAP1982_LOCUS21745</name>
</gene>
<protein>
    <submittedName>
        <fullName evidence="1">(Mediterranean fruit fly) hypothetical protein</fullName>
    </submittedName>
</protein>
<organism evidence="1 2">
    <name type="scientific">Ceratitis capitata</name>
    <name type="common">Mediterranean fruit fly</name>
    <name type="synonym">Tephritis capitata</name>
    <dbReference type="NCBI Taxonomy" id="7213"/>
    <lineage>
        <taxon>Eukaryota</taxon>
        <taxon>Metazoa</taxon>
        <taxon>Ecdysozoa</taxon>
        <taxon>Arthropoda</taxon>
        <taxon>Hexapoda</taxon>
        <taxon>Insecta</taxon>
        <taxon>Pterygota</taxon>
        <taxon>Neoptera</taxon>
        <taxon>Endopterygota</taxon>
        <taxon>Diptera</taxon>
        <taxon>Brachycera</taxon>
        <taxon>Muscomorpha</taxon>
        <taxon>Tephritoidea</taxon>
        <taxon>Tephritidae</taxon>
        <taxon>Ceratitis</taxon>
        <taxon>Ceratitis</taxon>
    </lineage>
</organism>